<comment type="function">
    <text evidence="7">Functions as a component of the nuclear pore complex (NPC).</text>
</comment>
<keyword evidence="3" id="KW-0653">Protein transport</keyword>
<organism evidence="8 9">
    <name type="scientific">Schizopora paradoxa</name>
    <dbReference type="NCBI Taxonomy" id="27342"/>
    <lineage>
        <taxon>Eukaryota</taxon>
        <taxon>Fungi</taxon>
        <taxon>Dikarya</taxon>
        <taxon>Basidiomycota</taxon>
        <taxon>Agaricomycotina</taxon>
        <taxon>Agaricomycetes</taxon>
        <taxon>Hymenochaetales</taxon>
        <taxon>Schizoporaceae</taxon>
        <taxon>Schizopora</taxon>
    </lineage>
</organism>
<protein>
    <recommendedName>
        <fullName evidence="7">Nuclear pore complex protein</fullName>
    </recommendedName>
</protein>
<keyword evidence="7" id="KW-0472">Membrane</keyword>
<dbReference type="GO" id="GO:0006606">
    <property type="term" value="P:protein import into nucleus"/>
    <property type="evidence" value="ECO:0007669"/>
    <property type="project" value="TreeGrafter"/>
</dbReference>
<keyword evidence="1 7" id="KW-0813">Transport</keyword>
<keyword evidence="4 7" id="KW-0811">Translocation</keyword>
<dbReference type="GO" id="GO:0031080">
    <property type="term" value="C:nuclear pore outer ring"/>
    <property type="evidence" value="ECO:0007669"/>
    <property type="project" value="TreeGrafter"/>
</dbReference>
<evidence type="ECO:0000256" key="3">
    <source>
        <dbReference type="ARBA" id="ARBA00022927"/>
    </source>
</evidence>
<dbReference type="STRING" id="27342.A0A0H2S2Q1"/>
<dbReference type="PANTHER" id="PTHR13003:SF2">
    <property type="entry name" value="NUCLEAR PORE COMPLEX PROTEIN NUP107"/>
    <property type="match status" value="1"/>
</dbReference>
<sequence length="786" mass="88538">MDNASFYAGAANILSDCHGKRDDLAAVLDPKAGFAPRLSEMCKKRMREALEPEFGLDSTQEDVDMLRLESSTWELLQTLMSLRKTEPSHRPTARALLKENPYTPTATLAQSIMVHSPLLNELVVVREWLHDDAPPPRLPEATTGYWNFTKHRLLQGLRTGNKKEIETLVSELDPDAVNRDDGKVLAGDDANYEKSLSQSLYSYVRAGKLNEAIELCQKTHRPWRAASIRGSLLFQWRALSTVNDAEEGAEDDFVDGWSGNKRRKLWKSTCTRAALNSSLSEPDRALYASLAPSPATSVVLKSACRTWEDHLWAQISIICEGKQVDELARACGGGGYWESGIDALSRIRATSLVADEREQEKEEKEWEREVVNTLESLASIGVTDGPPSSDPFHISQLHIILGRTDKLLSDFASGLQNGEFNPEQSNYQTLTRFFAHLCLFLQMIDIPVPVDATQIILEVYLQVLEDAGQREHIAMYASALGENAVERYALFLTSLDTSSTREERRETLRRAEQHDLDMIRVAQVTAERSVEKALEALPRMTVALPSVLSLEAPLSDWEWYLLRSIEWTTFMEETYSEALEQANATFRYFLGIGKVHAAKTLLSMLPEQLRGIKDDSGHSDEFLHYVQFFTIWDLLDRVAESQAQESTYTTKGAKATWLNSFKGLLDEAREKIISLLTHDWLIDEQEAGENQDQRQRTLSRIRNIFIPELVIRLHALLVNTGDKIEGNFKHALHLVNVVADNRYHLFENFLSEGNQRLGDYLAAVRLAVLKSVESGGSDPFKALSLA</sequence>
<dbReference type="EMBL" id="KQ085897">
    <property type="protein sequence ID" value="KLO18142.1"/>
    <property type="molecule type" value="Genomic_DNA"/>
</dbReference>
<evidence type="ECO:0000313" key="9">
    <source>
        <dbReference type="Proteomes" id="UP000053477"/>
    </source>
</evidence>
<keyword evidence="6 7" id="KW-0539">Nucleus</keyword>
<dbReference type="InParanoid" id="A0A0H2S2Q1"/>
<comment type="subcellular location">
    <subcellularLocation>
        <location evidence="7">Nucleus</location>
        <location evidence="7">Nuclear pore complex</location>
    </subcellularLocation>
    <subcellularLocation>
        <location evidence="7">Nucleus membrane</location>
    </subcellularLocation>
</comment>
<evidence type="ECO:0000256" key="2">
    <source>
        <dbReference type="ARBA" id="ARBA00022816"/>
    </source>
</evidence>
<evidence type="ECO:0000256" key="4">
    <source>
        <dbReference type="ARBA" id="ARBA00023010"/>
    </source>
</evidence>
<accession>A0A0H2S2Q1</accession>
<dbReference type="Gene3D" id="1.20.190.50">
    <property type="match status" value="1"/>
</dbReference>
<evidence type="ECO:0000256" key="6">
    <source>
        <dbReference type="ARBA" id="ARBA00023242"/>
    </source>
</evidence>
<reference evidence="8 9" key="1">
    <citation type="submission" date="2015-04" db="EMBL/GenBank/DDBJ databases">
        <title>Complete genome sequence of Schizopora paradoxa KUC8140, a cosmopolitan wood degrader in East Asia.</title>
        <authorList>
            <consortium name="DOE Joint Genome Institute"/>
            <person name="Min B."/>
            <person name="Park H."/>
            <person name="Jang Y."/>
            <person name="Kim J.-J."/>
            <person name="Kim K.H."/>
            <person name="Pangilinan J."/>
            <person name="Lipzen A."/>
            <person name="Riley R."/>
            <person name="Grigoriev I.V."/>
            <person name="Spatafora J.W."/>
            <person name="Choi I.-G."/>
        </authorList>
    </citation>
    <scope>NUCLEOTIDE SEQUENCE [LARGE SCALE GENOMIC DNA]</scope>
    <source>
        <strain evidence="8 9">KUC8140</strain>
    </source>
</reference>
<keyword evidence="2" id="KW-0509">mRNA transport</keyword>
<gene>
    <name evidence="8" type="ORF">SCHPADRAFT_993756</name>
</gene>
<dbReference type="OrthoDB" id="3098at2759"/>
<dbReference type="AlphaFoldDB" id="A0A0H2S2Q1"/>
<dbReference type="GO" id="GO:0031965">
    <property type="term" value="C:nuclear membrane"/>
    <property type="evidence" value="ECO:0007669"/>
    <property type="project" value="UniProtKB-SubCell"/>
</dbReference>
<dbReference type="GO" id="GO:0000973">
    <property type="term" value="P:post-transcriptional tethering of RNA polymerase II gene DNA at nuclear periphery"/>
    <property type="evidence" value="ECO:0007669"/>
    <property type="project" value="TreeGrafter"/>
</dbReference>
<evidence type="ECO:0000256" key="1">
    <source>
        <dbReference type="ARBA" id="ARBA00022448"/>
    </source>
</evidence>
<comment type="subunit">
    <text evidence="7">Part of the nuclear pore complex (NPC).</text>
</comment>
<dbReference type="PANTHER" id="PTHR13003">
    <property type="entry name" value="NUP107-RELATED"/>
    <property type="match status" value="1"/>
</dbReference>
<dbReference type="GO" id="GO:0006406">
    <property type="term" value="P:mRNA export from nucleus"/>
    <property type="evidence" value="ECO:0007669"/>
    <property type="project" value="TreeGrafter"/>
</dbReference>
<proteinExistence type="inferred from homology"/>
<dbReference type="Pfam" id="PF04121">
    <property type="entry name" value="Nup84_Nup100"/>
    <property type="match status" value="1"/>
</dbReference>
<dbReference type="FunCoup" id="A0A0H2S2Q1">
    <property type="interactions" value="596"/>
</dbReference>
<comment type="similarity">
    <text evidence="7">Belongs to the nucleoporin Nup84/Nup107 family.</text>
</comment>
<evidence type="ECO:0000256" key="5">
    <source>
        <dbReference type="ARBA" id="ARBA00023132"/>
    </source>
</evidence>
<dbReference type="GO" id="GO:0017056">
    <property type="term" value="F:structural constituent of nuclear pore"/>
    <property type="evidence" value="ECO:0007669"/>
    <property type="project" value="UniProtKB-UniRule"/>
</dbReference>
<name>A0A0H2S2Q1_9AGAM</name>
<keyword evidence="9" id="KW-1185">Reference proteome</keyword>
<dbReference type="Gene3D" id="1.10.3450.20">
    <property type="match status" value="1"/>
</dbReference>
<evidence type="ECO:0000256" key="7">
    <source>
        <dbReference type="RuleBase" id="RU365072"/>
    </source>
</evidence>
<dbReference type="InterPro" id="IPR007252">
    <property type="entry name" value="Nup84/Nup107"/>
</dbReference>
<dbReference type="Proteomes" id="UP000053477">
    <property type="component" value="Unassembled WGS sequence"/>
</dbReference>
<keyword evidence="5 7" id="KW-0906">Nuclear pore complex</keyword>
<evidence type="ECO:0000313" key="8">
    <source>
        <dbReference type="EMBL" id="KLO18142.1"/>
    </source>
</evidence>